<feature type="compositionally biased region" description="Pro residues" evidence="1">
    <location>
        <begin position="51"/>
        <end position="61"/>
    </location>
</feature>
<feature type="region of interest" description="Disordered" evidence="1">
    <location>
        <begin position="38"/>
        <end position="70"/>
    </location>
</feature>
<proteinExistence type="predicted"/>
<feature type="chain" id="PRO_5005806941" description="Excalibur calcium-binding domain-containing protein" evidence="2">
    <location>
        <begin position="18"/>
        <end position="277"/>
    </location>
</feature>
<organism evidence="3 4">
    <name type="scientific">Jannaschia rubra</name>
    <dbReference type="NCBI Taxonomy" id="282197"/>
    <lineage>
        <taxon>Bacteria</taxon>
        <taxon>Pseudomonadati</taxon>
        <taxon>Pseudomonadota</taxon>
        <taxon>Alphaproteobacteria</taxon>
        <taxon>Rhodobacterales</taxon>
        <taxon>Roseobacteraceae</taxon>
        <taxon>Jannaschia</taxon>
    </lineage>
</organism>
<sequence length="277" mass="28806">MRAIRILSVTTAAALLAACAPPLPDSGVQGTGFGTAAQQREAQLSGQAPLQPVPTVLPPATPLGTSTSGVQATPMQTEAQVLASQALTALGRGAPPAPAAPEGAPVPEPLPDAATSTTTLPATPPATTPPATTPPVDPQALNLDRDNPNLSREQDFAAVSAQRDIDADAERLRIAREQYQQIQPREMERPETSGPNVFAYALNEAKPIGSQTYRRGLGASARRAAERCQAFRSDDIAQEEFLASGGPQRDKLGVDPDGDGNACGWDPAVVRNLVNSQ</sequence>
<evidence type="ECO:0000313" key="4">
    <source>
        <dbReference type="Proteomes" id="UP000048908"/>
    </source>
</evidence>
<reference evidence="3 4" key="1">
    <citation type="submission" date="2015-07" db="EMBL/GenBank/DDBJ databases">
        <authorList>
            <person name="Noorani M."/>
        </authorList>
    </citation>
    <scope>NUCLEOTIDE SEQUENCE [LARGE SCALE GENOMIC DNA]</scope>
    <source>
        <strain evidence="3 4">CECT 5088</strain>
    </source>
</reference>
<gene>
    <name evidence="3" type="ORF">JAN5088_00890</name>
</gene>
<dbReference type="EMBL" id="CXPG01000012">
    <property type="protein sequence ID" value="CTQ32127.1"/>
    <property type="molecule type" value="Genomic_DNA"/>
</dbReference>
<dbReference type="AlphaFoldDB" id="A0A0M6XNG3"/>
<feature type="compositionally biased region" description="Low complexity" evidence="1">
    <location>
        <begin position="111"/>
        <end position="121"/>
    </location>
</feature>
<accession>A0A0M6XNG3</accession>
<dbReference type="PROSITE" id="PS51257">
    <property type="entry name" value="PROKAR_LIPOPROTEIN"/>
    <property type="match status" value="1"/>
</dbReference>
<feature type="region of interest" description="Disordered" evidence="1">
    <location>
        <begin position="91"/>
        <end position="148"/>
    </location>
</feature>
<feature type="compositionally biased region" description="Pro residues" evidence="1">
    <location>
        <begin position="122"/>
        <end position="137"/>
    </location>
</feature>
<evidence type="ECO:0000256" key="2">
    <source>
        <dbReference type="SAM" id="SignalP"/>
    </source>
</evidence>
<evidence type="ECO:0000313" key="3">
    <source>
        <dbReference type="EMBL" id="CTQ32127.1"/>
    </source>
</evidence>
<keyword evidence="2" id="KW-0732">Signal</keyword>
<name>A0A0M6XNG3_9RHOB</name>
<dbReference type="STRING" id="282197.SAMN04488517_104104"/>
<evidence type="ECO:0000256" key="1">
    <source>
        <dbReference type="SAM" id="MobiDB-lite"/>
    </source>
</evidence>
<feature type="compositionally biased region" description="Pro residues" evidence="1">
    <location>
        <begin position="95"/>
        <end position="110"/>
    </location>
</feature>
<dbReference type="Proteomes" id="UP000048908">
    <property type="component" value="Unassembled WGS sequence"/>
</dbReference>
<keyword evidence="4" id="KW-1185">Reference proteome</keyword>
<protein>
    <recommendedName>
        <fullName evidence="5">Excalibur calcium-binding domain-containing protein</fullName>
    </recommendedName>
</protein>
<evidence type="ECO:0008006" key="5">
    <source>
        <dbReference type="Google" id="ProtNLM"/>
    </source>
</evidence>
<feature type="signal peptide" evidence="2">
    <location>
        <begin position="1"/>
        <end position="17"/>
    </location>
</feature>
<feature type="region of interest" description="Disordered" evidence="1">
    <location>
        <begin position="239"/>
        <end position="266"/>
    </location>
</feature>